<keyword evidence="3" id="KW-1185">Reference proteome</keyword>
<evidence type="ECO:0000313" key="3">
    <source>
        <dbReference type="Proteomes" id="UP000094444"/>
    </source>
</evidence>
<dbReference type="InParanoid" id="A0A2P5HIS7"/>
<feature type="compositionally biased region" description="Low complexity" evidence="1">
    <location>
        <begin position="71"/>
        <end position="81"/>
    </location>
</feature>
<dbReference type="EMBL" id="MAVT02001777">
    <property type="protein sequence ID" value="POS70144.1"/>
    <property type="molecule type" value="Genomic_DNA"/>
</dbReference>
<evidence type="ECO:0000256" key="1">
    <source>
        <dbReference type="SAM" id="MobiDB-lite"/>
    </source>
</evidence>
<proteinExistence type="predicted"/>
<organism evidence="2 3">
    <name type="scientific">Diaporthe helianthi</name>
    <dbReference type="NCBI Taxonomy" id="158607"/>
    <lineage>
        <taxon>Eukaryota</taxon>
        <taxon>Fungi</taxon>
        <taxon>Dikarya</taxon>
        <taxon>Ascomycota</taxon>
        <taxon>Pezizomycotina</taxon>
        <taxon>Sordariomycetes</taxon>
        <taxon>Sordariomycetidae</taxon>
        <taxon>Diaporthales</taxon>
        <taxon>Diaporthaceae</taxon>
        <taxon>Diaporthe</taxon>
    </lineage>
</organism>
<protein>
    <submittedName>
        <fullName evidence="2">Uncharacterized protein</fullName>
    </submittedName>
</protein>
<name>A0A2P5HIS7_DIAHE</name>
<evidence type="ECO:0000313" key="2">
    <source>
        <dbReference type="EMBL" id="POS70144.1"/>
    </source>
</evidence>
<dbReference type="Proteomes" id="UP000094444">
    <property type="component" value="Unassembled WGS sequence"/>
</dbReference>
<feature type="compositionally biased region" description="Low complexity" evidence="1">
    <location>
        <begin position="20"/>
        <end position="36"/>
    </location>
</feature>
<sequence length="175" mass="18688">MAKEPIFSHRCAVPAPLRISPKPTTTSSSQQPQTSPDPRATPCTLRSRLPGQPIFDPAEGFKPESLRATNSRCSCPKSPVVSPIPSPLSPRLQASSLMFPGGSNSSSRRSSTSTASRGPSLDFSSLFMRSETLRHELETCACHRGVAVKSVGCPASDRGFRRDSVSSGYASCYSN</sequence>
<feature type="region of interest" description="Disordered" evidence="1">
    <location>
        <begin position="1"/>
        <end position="122"/>
    </location>
</feature>
<accession>A0A2P5HIS7</accession>
<feature type="compositionally biased region" description="Low complexity" evidence="1">
    <location>
        <begin position="100"/>
        <end position="120"/>
    </location>
</feature>
<dbReference type="AlphaFoldDB" id="A0A2P5HIS7"/>
<comment type="caution">
    <text evidence="2">The sequence shown here is derived from an EMBL/GenBank/DDBJ whole genome shotgun (WGS) entry which is preliminary data.</text>
</comment>
<gene>
    <name evidence="2" type="ORF">DHEL01_v211460</name>
</gene>
<reference evidence="2" key="1">
    <citation type="submission" date="2017-09" db="EMBL/GenBank/DDBJ databases">
        <title>Polyketide synthases of a Diaporthe helianthi virulent isolate.</title>
        <authorList>
            <person name="Baroncelli R."/>
        </authorList>
    </citation>
    <scope>NUCLEOTIDE SEQUENCE [LARGE SCALE GENOMIC DNA]</scope>
    <source>
        <strain evidence="2">7/96</strain>
    </source>
</reference>
<dbReference type="OrthoDB" id="10504442at2759"/>